<dbReference type="PANTHER" id="PTHR43025:SF3">
    <property type="entry name" value="MONOGALACTOSYLDIACYLGLYCEROL SYNTHASE 1, CHLOROPLASTIC"/>
    <property type="match status" value="1"/>
</dbReference>
<keyword evidence="2" id="KW-0328">Glycosyltransferase</keyword>
<dbReference type="InterPro" id="IPR050519">
    <property type="entry name" value="Glycosyltransf_28_UgtP"/>
</dbReference>
<evidence type="ECO:0000259" key="4">
    <source>
        <dbReference type="Pfam" id="PF06925"/>
    </source>
</evidence>
<dbReference type="RefSeq" id="WP_378268385.1">
    <property type="nucleotide sequence ID" value="NZ_JBHUKR010000017.1"/>
</dbReference>
<accession>A0ABW5G3S4</accession>
<dbReference type="InterPro" id="IPR009695">
    <property type="entry name" value="Diacylglyc_glucosyltr_N"/>
</dbReference>
<reference evidence="6" key="1">
    <citation type="journal article" date="2019" name="Int. J. Syst. Evol. Microbiol.">
        <title>The Global Catalogue of Microorganisms (GCM) 10K type strain sequencing project: providing services to taxonomists for standard genome sequencing and annotation.</title>
        <authorList>
            <consortium name="The Broad Institute Genomics Platform"/>
            <consortium name="The Broad Institute Genome Sequencing Center for Infectious Disease"/>
            <person name="Wu L."/>
            <person name="Ma J."/>
        </authorList>
    </citation>
    <scope>NUCLEOTIDE SEQUENCE [LARGE SCALE GENOMIC DNA]</scope>
    <source>
        <strain evidence="6">CGMCC 4.7645</strain>
    </source>
</reference>
<comment type="caution">
    <text evidence="5">The sequence shown here is derived from an EMBL/GenBank/DDBJ whole genome shotgun (WGS) entry which is preliminary data.</text>
</comment>
<dbReference type="Pfam" id="PF06925">
    <property type="entry name" value="MGDG_synth"/>
    <property type="match status" value="1"/>
</dbReference>
<evidence type="ECO:0000256" key="3">
    <source>
        <dbReference type="ARBA" id="ARBA00022679"/>
    </source>
</evidence>
<evidence type="ECO:0000313" key="6">
    <source>
        <dbReference type="Proteomes" id="UP001597417"/>
    </source>
</evidence>
<proteinExistence type="inferred from homology"/>
<evidence type="ECO:0000256" key="2">
    <source>
        <dbReference type="ARBA" id="ARBA00022676"/>
    </source>
</evidence>
<keyword evidence="6" id="KW-1185">Reference proteome</keyword>
<comment type="similarity">
    <text evidence="1">Belongs to the glycosyltransferase 28 family.</text>
</comment>
<dbReference type="SUPFAM" id="SSF53756">
    <property type="entry name" value="UDP-Glycosyltransferase/glycogen phosphorylase"/>
    <property type="match status" value="1"/>
</dbReference>
<dbReference type="EMBL" id="JBHUKR010000017">
    <property type="protein sequence ID" value="MFD2420362.1"/>
    <property type="molecule type" value="Genomic_DNA"/>
</dbReference>
<protein>
    <recommendedName>
        <fullName evidence="4">Diacylglycerol glucosyltransferase N-terminal domain-containing protein</fullName>
    </recommendedName>
</protein>
<gene>
    <name evidence="5" type="ORF">ACFSXZ_28925</name>
</gene>
<organism evidence="5 6">
    <name type="scientific">Amycolatopsis pigmentata</name>
    <dbReference type="NCBI Taxonomy" id="450801"/>
    <lineage>
        <taxon>Bacteria</taxon>
        <taxon>Bacillati</taxon>
        <taxon>Actinomycetota</taxon>
        <taxon>Actinomycetes</taxon>
        <taxon>Pseudonocardiales</taxon>
        <taxon>Pseudonocardiaceae</taxon>
        <taxon>Amycolatopsis</taxon>
    </lineage>
</organism>
<dbReference type="Proteomes" id="UP001597417">
    <property type="component" value="Unassembled WGS sequence"/>
</dbReference>
<sequence length="382" mass="40403">MMTDMGPTGPGPLLLITASMGSGHTQVADELARRMSGRVRTRMVDLLEILPWHLGAALREGYGATLRRAPWLYEGVFRAFFAPRPHWQPDTSPLARLAARRLRRVVADCAPCAVVSTFHLAGQAVGMLRQQNRLRVPSVVVITEPAAHVLWNHPATDLLVCPYPWVAEDSRRATGKPSLAPGPVIGPQFRMDGPGYGAEVGAAGRQRLRLEPGEHAVLISGGAWGMGALTRAATQLSLVPSVRPVVLCGRNERLRRKLDGAQGCLALGWRDDLSVLFAGASVLVDNAGGTTCAEAFAAGLPVVGYDPLPGHGRAGVKALIRAGLVTDGHPSLSSAVAALCTPGPLRERQCRRAAEVFRADPAEVLAGWLTDQGVPLSPAAGG</sequence>
<feature type="domain" description="Diacylglycerol glucosyltransferase N-terminal" evidence="4">
    <location>
        <begin position="24"/>
        <end position="170"/>
    </location>
</feature>
<keyword evidence="3" id="KW-0808">Transferase</keyword>
<evidence type="ECO:0000256" key="1">
    <source>
        <dbReference type="ARBA" id="ARBA00006962"/>
    </source>
</evidence>
<name>A0ABW5G3S4_9PSEU</name>
<dbReference type="PANTHER" id="PTHR43025">
    <property type="entry name" value="MONOGALACTOSYLDIACYLGLYCEROL SYNTHASE"/>
    <property type="match status" value="1"/>
</dbReference>
<dbReference type="Gene3D" id="3.40.50.2000">
    <property type="entry name" value="Glycogen Phosphorylase B"/>
    <property type="match status" value="1"/>
</dbReference>
<evidence type="ECO:0000313" key="5">
    <source>
        <dbReference type="EMBL" id="MFD2420362.1"/>
    </source>
</evidence>